<gene>
    <name evidence="1" type="ORF">E4V82_10700</name>
</gene>
<organism evidence="1 2">
    <name type="scientific">Clostridium estertheticum</name>
    <dbReference type="NCBI Taxonomy" id="238834"/>
    <lineage>
        <taxon>Bacteria</taxon>
        <taxon>Bacillati</taxon>
        <taxon>Bacillota</taxon>
        <taxon>Clostridia</taxon>
        <taxon>Eubacteriales</taxon>
        <taxon>Clostridiaceae</taxon>
        <taxon>Clostridium</taxon>
    </lineage>
</organism>
<dbReference type="EMBL" id="SPSF01000029">
    <property type="protein sequence ID" value="MPQ62577.1"/>
    <property type="molecule type" value="Genomic_DNA"/>
</dbReference>
<sequence length="120" mass="13917">MLLGKYRPTINADGTENWKIPGPDSYNTLAKNDGNMYFDLGSDYDVAMTKYKLSYQEMFDYLNVPALDDAASVGKAIKFSHNPELPAYKGSFTELEWKYLQDKYDYLYLREEGGFWYGEK</sequence>
<reference evidence="1 2" key="1">
    <citation type="journal article" date="2019" name="Lett. Appl. Microbiol.">
        <title>A case of 'blown pack' spoilage of vacuum-packaged pork likely associated with Clostridium estertheticum in Canada.</title>
        <authorList>
            <person name="Zhang P."/>
            <person name="Ward P."/>
            <person name="McMullen L.M."/>
            <person name="Yang X."/>
        </authorList>
    </citation>
    <scope>NUCLEOTIDE SEQUENCE [LARGE SCALE GENOMIC DNA]</scope>
    <source>
        <strain evidence="1 2">MA19</strain>
    </source>
</reference>
<dbReference type="AlphaFoldDB" id="A0A5N7INL9"/>
<accession>A0A5N7INL9</accession>
<proteinExistence type="predicted"/>
<evidence type="ECO:0000313" key="2">
    <source>
        <dbReference type="Proteomes" id="UP000342249"/>
    </source>
</evidence>
<protein>
    <submittedName>
        <fullName evidence="1">Uncharacterized protein</fullName>
    </submittedName>
</protein>
<comment type="caution">
    <text evidence="1">The sequence shown here is derived from an EMBL/GenBank/DDBJ whole genome shotgun (WGS) entry which is preliminary data.</text>
</comment>
<name>A0A5N7INL9_9CLOT</name>
<evidence type="ECO:0000313" key="1">
    <source>
        <dbReference type="EMBL" id="MPQ62577.1"/>
    </source>
</evidence>
<dbReference type="Proteomes" id="UP000342249">
    <property type="component" value="Unassembled WGS sequence"/>
</dbReference>